<keyword evidence="8" id="KW-1185">Reference proteome</keyword>
<evidence type="ECO:0000259" key="6">
    <source>
        <dbReference type="Pfam" id="PF20519"/>
    </source>
</evidence>
<evidence type="ECO:0000313" key="7">
    <source>
        <dbReference type="EMBL" id="CAH3159509.1"/>
    </source>
</evidence>
<feature type="non-terminal residue" evidence="7">
    <location>
        <position position="78"/>
    </location>
</feature>
<comment type="caution">
    <text evidence="7">The sequence shown here is derived from an EMBL/GenBank/DDBJ whole genome shotgun (WGS) entry which is preliminary data.</text>
</comment>
<name>A0AAU9XY73_9CNID</name>
<feature type="non-terminal residue" evidence="7">
    <location>
        <position position="1"/>
    </location>
</feature>
<dbReference type="Proteomes" id="UP001159428">
    <property type="component" value="Unassembled WGS sequence"/>
</dbReference>
<keyword evidence="5" id="KW-0472">Membrane</keyword>
<evidence type="ECO:0000256" key="2">
    <source>
        <dbReference type="ARBA" id="ARBA00007200"/>
    </source>
</evidence>
<evidence type="ECO:0000256" key="1">
    <source>
        <dbReference type="ARBA" id="ARBA00004141"/>
    </source>
</evidence>
<sequence>AYDPPYFWKRLDIQFVDGVYGSNWYSNHKIKKQEHIGNKMSIHLGMPRLRQIRIKIDSCIVPRIVRGIITGAAKTSII</sequence>
<dbReference type="GO" id="GO:0016020">
    <property type="term" value="C:membrane"/>
    <property type="evidence" value="ECO:0007669"/>
    <property type="project" value="UniProtKB-SubCell"/>
</dbReference>
<keyword evidence="3" id="KW-0812">Transmembrane</keyword>
<protein>
    <recommendedName>
        <fullName evidence="6">Polycystin domain-containing protein</fullName>
    </recommendedName>
</protein>
<evidence type="ECO:0000256" key="5">
    <source>
        <dbReference type="ARBA" id="ARBA00023136"/>
    </source>
</evidence>
<organism evidence="7 8">
    <name type="scientific">Pocillopora meandrina</name>
    <dbReference type="NCBI Taxonomy" id="46732"/>
    <lineage>
        <taxon>Eukaryota</taxon>
        <taxon>Metazoa</taxon>
        <taxon>Cnidaria</taxon>
        <taxon>Anthozoa</taxon>
        <taxon>Hexacorallia</taxon>
        <taxon>Scleractinia</taxon>
        <taxon>Astrocoeniina</taxon>
        <taxon>Pocilloporidae</taxon>
        <taxon>Pocillopora</taxon>
    </lineage>
</organism>
<gene>
    <name evidence="7" type="ORF">PMEA_00032123</name>
</gene>
<comment type="subcellular location">
    <subcellularLocation>
        <location evidence="1">Membrane</location>
        <topology evidence="1">Multi-pass membrane protein</topology>
    </subcellularLocation>
</comment>
<evidence type="ECO:0000256" key="3">
    <source>
        <dbReference type="ARBA" id="ARBA00022692"/>
    </source>
</evidence>
<keyword evidence="4" id="KW-1133">Transmembrane helix</keyword>
<dbReference type="InterPro" id="IPR046791">
    <property type="entry name" value="Polycystin_dom"/>
</dbReference>
<dbReference type="EMBL" id="CALNXJ010000072">
    <property type="protein sequence ID" value="CAH3159509.1"/>
    <property type="molecule type" value="Genomic_DNA"/>
</dbReference>
<evidence type="ECO:0000256" key="4">
    <source>
        <dbReference type="ARBA" id="ARBA00022989"/>
    </source>
</evidence>
<reference evidence="7 8" key="1">
    <citation type="submission" date="2022-05" db="EMBL/GenBank/DDBJ databases">
        <authorList>
            <consortium name="Genoscope - CEA"/>
            <person name="William W."/>
        </authorList>
    </citation>
    <scope>NUCLEOTIDE SEQUENCE [LARGE SCALE GENOMIC DNA]</scope>
</reference>
<accession>A0AAU9XY73</accession>
<evidence type="ECO:0000313" key="8">
    <source>
        <dbReference type="Proteomes" id="UP001159428"/>
    </source>
</evidence>
<feature type="domain" description="Polycystin" evidence="6">
    <location>
        <begin position="7"/>
        <end position="64"/>
    </location>
</feature>
<proteinExistence type="inferred from homology"/>
<dbReference type="Pfam" id="PF20519">
    <property type="entry name" value="Polycystin_dom"/>
    <property type="match status" value="1"/>
</dbReference>
<dbReference type="AlphaFoldDB" id="A0AAU9XY73"/>
<comment type="similarity">
    <text evidence="2">Belongs to the polycystin family.</text>
</comment>